<dbReference type="RefSeq" id="WP_161083730.1">
    <property type="nucleotide sequence ID" value="NZ_WWCX01000015.1"/>
</dbReference>
<comment type="caution">
    <text evidence="1">The sequence shown here is derived from an EMBL/GenBank/DDBJ whole genome shotgun (WGS) entry which is preliminary data.</text>
</comment>
<reference evidence="1" key="1">
    <citation type="submission" date="2019-12" db="EMBL/GenBank/DDBJ databases">
        <title>Novel species isolated from a subtropical stream in China.</title>
        <authorList>
            <person name="Lu H."/>
        </authorList>
    </citation>
    <scope>NUCLEOTIDE SEQUENCE [LARGE SCALE GENOMIC DNA]</scope>
    <source>
        <strain evidence="1">FT81W</strain>
    </source>
</reference>
<evidence type="ECO:0000313" key="2">
    <source>
        <dbReference type="Proteomes" id="UP000447355"/>
    </source>
</evidence>
<accession>A0A845GKQ1</accession>
<organism evidence="1 2">
    <name type="scientific">Duganella vulcania</name>
    <dbReference type="NCBI Taxonomy" id="2692166"/>
    <lineage>
        <taxon>Bacteria</taxon>
        <taxon>Pseudomonadati</taxon>
        <taxon>Pseudomonadota</taxon>
        <taxon>Betaproteobacteria</taxon>
        <taxon>Burkholderiales</taxon>
        <taxon>Oxalobacteraceae</taxon>
        <taxon>Telluria group</taxon>
        <taxon>Duganella</taxon>
    </lineage>
</organism>
<evidence type="ECO:0000313" key="1">
    <source>
        <dbReference type="EMBL" id="MYM94561.1"/>
    </source>
</evidence>
<dbReference type="AlphaFoldDB" id="A0A845GKQ1"/>
<proteinExistence type="predicted"/>
<sequence length="75" mass="8654">MALLIGTMNIADADYYMLWFLECTEKISQLAPAWYGLVTLLSNIWTWGETIIMLTNKRRRPPHDFMAGTVVVYTP</sequence>
<dbReference type="EMBL" id="WWCX01000015">
    <property type="protein sequence ID" value="MYM94561.1"/>
    <property type="molecule type" value="Genomic_DNA"/>
</dbReference>
<dbReference type="Proteomes" id="UP000447355">
    <property type="component" value="Unassembled WGS sequence"/>
</dbReference>
<protein>
    <submittedName>
        <fullName evidence="1">Uncharacterized protein</fullName>
    </submittedName>
</protein>
<name>A0A845GKQ1_9BURK</name>
<gene>
    <name evidence="1" type="ORF">GTP90_11890</name>
</gene>